<proteinExistence type="inferred from homology"/>
<dbReference type="EMBL" id="MK388689">
    <property type="protein sequence ID" value="QAX92351.1"/>
    <property type="molecule type" value="Genomic_DNA"/>
</dbReference>
<dbReference type="GO" id="GO:0016998">
    <property type="term" value="P:cell wall macromolecule catabolic process"/>
    <property type="evidence" value="ECO:0007669"/>
    <property type="project" value="InterPro"/>
</dbReference>
<protein>
    <recommendedName>
        <fullName evidence="4">Lysozyme</fullName>
        <ecNumber evidence="4">3.2.1.17</ecNumber>
    </recommendedName>
</protein>
<evidence type="ECO:0000256" key="3">
    <source>
        <dbReference type="ARBA" id="ARBA00023200"/>
    </source>
</evidence>
<reference evidence="5 6" key="1">
    <citation type="submission" date="2019-01" db="EMBL/GenBank/DDBJ databases">
        <title>Complete genome sequence of Pantoea phage vB_PagM_LIET2.</title>
        <authorList>
            <person name="Truncaite L."/>
            <person name="Simoliuniene M."/>
            <person name="Kazlauskas D."/>
            <person name="Meskys R."/>
            <person name="Simoliunas E."/>
        </authorList>
    </citation>
    <scope>NUCLEOTIDE SEQUENCE [LARGE SCALE GENOMIC DNA]</scope>
</reference>
<dbReference type="InterPro" id="IPR002196">
    <property type="entry name" value="Glyco_hydro_24"/>
</dbReference>
<dbReference type="PANTHER" id="PTHR38107">
    <property type="match status" value="1"/>
</dbReference>
<dbReference type="InterPro" id="IPR023346">
    <property type="entry name" value="Lysozyme-like_dom_sf"/>
</dbReference>
<evidence type="ECO:0000256" key="4">
    <source>
        <dbReference type="RuleBase" id="RU003788"/>
    </source>
</evidence>
<comment type="catalytic activity">
    <reaction evidence="4">
        <text>Hydrolysis of (1-&gt;4)-beta-linkages between N-acetylmuramic acid and N-acetyl-D-glucosamine residues in a peptidoglycan and between N-acetyl-D-glucosamine residues in chitodextrins.</text>
        <dbReference type="EC" id="3.2.1.17"/>
    </reaction>
</comment>
<accession>A0A411AW72</accession>
<dbReference type="InterPro" id="IPR033907">
    <property type="entry name" value="Endolysin_autolysin"/>
</dbReference>
<organism evidence="5 6">
    <name type="scientific">Pantoea phage vB_PagM_LIET2</name>
    <dbReference type="NCBI Taxonomy" id="2508071"/>
    <lineage>
        <taxon>Viruses</taxon>
        <taxon>Duplodnaviria</taxon>
        <taxon>Heunggongvirae</taxon>
        <taxon>Uroviricota</taxon>
        <taxon>Caudoviricetes</taxon>
        <taxon>Lietduovirus</taxon>
        <taxon>Lietduovirus LIET2</taxon>
    </lineage>
</organism>
<dbReference type="GO" id="GO:0003796">
    <property type="term" value="F:lysozyme activity"/>
    <property type="evidence" value="ECO:0007669"/>
    <property type="project" value="UniProtKB-EC"/>
</dbReference>
<dbReference type="PANTHER" id="PTHR38107:SF3">
    <property type="entry name" value="LYSOZYME RRRD-RELATED"/>
    <property type="match status" value="1"/>
</dbReference>
<keyword evidence="2 4" id="KW-0081">Bacteriolytic enzyme</keyword>
<keyword evidence="4" id="KW-0378">Hydrolase</keyword>
<dbReference type="SUPFAM" id="SSF53955">
    <property type="entry name" value="Lysozyme-like"/>
    <property type="match status" value="1"/>
</dbReference>
<evidence type="ECO:0000256" key="1">
    <source>
        <dbReference type="ARBA" id="ARBA00022529"/>
    </source>
</evidence>
<name>A0A411AW72_9CAUD</name>
<gene>
    <name evidence="5" type="ORF">LIET2_gp099</name>
</gene>
<dbReference type="EC" id="3.2.1.17" evidence="4"/>
<dbReference type="GO" id="GO:0031640">
    <property type="term" value="P:killing of cells of another organism"/>
    <property type="evidence" value="ECO:0007669"/>
    <property type="project" value="UniProtKB-KW"/>
</dbReference>
<evidence type="ECO:0000313" key="5">
    <source>
        <dbReference type="EMBL" id="QAX92351.1"/>
    </source>
</evidence>
<keyword evidence="3" id="KW-1035">Host cytoplasm</keyword>
<evidence type="ECO:0000256" key="2">
    <source>
        <dbReference type="ARBA" id="ARBA00022638"/>
    </source>
</evidence>
<dbReference type="CDD" id="cd00737">
    <property type="entry name" value="lyz_endolysin_autolysin"/>
    <property type="match status" value="1"/>
</dbReference>
<dbReference type="GO" id="GO:0042742">
    <property type="term" value="P:defense response to bacterium"/>
    <property type="evidence" value="ECO:0007669"/>
    <property type="project" value="UniProtKB-KW"/>
</dbReference>
<comment type="similarity">
    <text evidence="4">Belongs to the glycosyl hydrolase 24 family.</text>
</comment>
<dbReference type="Proteomes" id="UP000289486">
    <property type="component" value="Segment"/>
</dbReference>
<sequence length="174" mass="19646">MLKMRVSDNGLRFTAAWEDFRSAPYFATEAERKRGIYTWGFGHTSTRPPGRSITREEGYALLREDLAKAEASVNKWAHSSINQAQFDALVDHVINNGDGSIVADSVAGDFDDMVRFGQWDKVRVHLLDFRNQRQPDGSLKRMLGLVRRTTGRQALFDGKQWDVAEKIGRAVSSV</sequence>
<dbReference type="Pfam" id="PF00959">
    <property type="entry name" value="Phage_lysozyme"/>
    <property type="match status" value="1"/>
</dbReference>
<keyword evidence="6" id="KW-1185">Reference proteome</keyword>
<evidence type="ECO:0000313" key="6">
    <source>
        <dbReference type="Proteomes" id="UP000289486"/>
    </source>
</evidence>
<dbReference type="Gene3D" id="1.10.530.40">
    <property type="match status" value="1"/>
</dbReference>
<keyword evidence="4" id="KW-0326">Glycosidase</keyword>
<dbReference type="GO" id="GO:0009253">
    <property type="term" value="P:peptidoglycan catabolic process"/>
    <property type="evidence" value="ECO:0007669"/>
    <property type="project" value="InterPro"/>
</dbReference>
<dbReference type="InterPro" id="IPR023347">
    <property type="entry name" value="Lysozyme_dom_sf"/>
</dbReference>
<dbReference type="InterPro" id="IPR051018">
    <property type="entry name" value="Bacteriophage_GH24"/>
</dbReference>
<keyword evidence="1 4" id="KW-0929">Antimicrobial</keyword>